<dbReference type="PANTHER" id="PTHR30069:SF29">
    <property type="entry name" value="HEMOGLOBIN AND HEMOGLOBIN-HAPTOGLOBIN-BINDING PROTEIN 1-RELATED"/>
    <property type="match status" value="1"/>
</dbReference>
<dbReference type="AlphaFoldDB" id="A0A371RHA0"/>
<protein>
    <recommendedName>
        <fullName evidence="10">TonB-dependent receptor-like beta-barrel domain-containing protein</fullName>
    </recommendedName>
</protein>
<comment type="subcellular location">
    <subcellularLocation>
        <location evidence="1">Cell outer membrane</location>
        <topology evidence="1">Multi-pass membrane protein</topology>
    </subcellularLocation>
</comment>
<keyword evidence="6" id="KW-0798">TonB box</keyword>
<reference evidence="11 12" key="1">
    <citation type="submission" date="2018-08" db="EMBL/GenBank/DDBJ databases">
        <title>Parvularcula sp. SM1705, isolated from surface water of the South Sea China.</title>
        <authorList>
            <person name="Sun L."/>
        </authorList>
    </citation>
    <scope>NUCLEOTIDE SEQUENCE [LARGE SCALE GENOMIC DNA]</scope>
    <source>
        <strain evidence="11 12">SM1705</strain>
    </source>
</reference>
<keyword evidence="8" id="KW-0675">Receptor</keyword>
<dbReference type="GO" id="GO:0009279">
    <property type="term" value="C:cell outer membrane"/>
    <property type="evidence" value="ECO:0007669"/>
    <property type="project" value="UniProtKB-SubCell"/>
</dbReference>
<dbReference type="InParanoid" id="A0A371RHA0"/>
<dbReference type="GO" id="GO:0015344">
    <property type="term" value="F:siderophore uptake transmembrane transporter activity"/>
    <property type="evidence" value="ECO:0007669"/>
    <property type="project" value="TreeGrafter"/>
</dbReference>
<keyword evidence="2" id="KW-0813">Transport</keyword>
<keyword evidence="5" id="KW-0732">Signal</keyword>
<gene>
    <name evidence="11" type="ORF">DX908_05705</name>
</gene>
<dbReference type="InterPro" id="IPR037066">
    <property type="entry name" value="Plug_dom_sf"/>
</dbReference>
<keyword evidence="3" id="KW-1134">Transmembrane beta strand</keyword>
<evidence type="ECO:0000256" key="2">
    <source>
        <dbReference type="ARBA" id="ARBA00022448"/>
    </source>
</evidence>
<evidence type="ECO:0000256" key="7">
    <source>
        <dbReference type="ARBA" id="ARBA00023136"/>
    </source>
</evidence>
<dbReference type="Gene3D" id="2.170.130.10">
    <property type="entry name" value="TonB-dependent receptor, plug domain"/>
    <property type="match status" value="1"/>
</dbReference>
<dbReference type="EMBL" id="QUQO01000001">
    <property type="protein sequence ID" value="RFB04818.1"/>
    <property type="molecule type" value="Genomic_DNA"/>
</dbReference>
<evidence type="ECO:0000256" key="5">
    <source>
        <dbReference type="ARBA" id="ARBA00022729"/>
    </source>
</evidence>
<feature type="domain" description="TonB-dependent receptor-like beta-barrel" evidence="10">
    <location>
        <begin position="232"/>
        <end position="553"/>
    </location>
</feature>
<keyword evidence="7" id="KW-0472">Membrane</keyword>
<evidence type="ECO:0000256" key="9">
    <source>
        <dbReference type="ARBA" id="ARBA00023237"/>
    </source>
</evidence>
<keyword evidence="9" id="KW-0998">Cell outer membrane</keyword>
<dbReference type="SUPFAM" id="SSF56935">
    <property type="entry name" value="Porins"/>
    <property type="match status" value="1"/>
</dbReference>
<evidence type="ECO:0000256" key="1">
    <source>
        <dbReference type="ARBA" id="ARBA00004571"/>
    </source>
</evidence>
<evidence type="ECO:0000256" key="6">
    <source>
        <dbReference type="ARBA" id="ARBA00023077"/>
    </source>
</evidence>
<evidence type="ECO:0000256" key="8">
    <source>
        <dbReference type="ARBA" id="ARBA00023170"/>
    </source>
</evidence>
<sequence length="684" mass="77456">MMALAPAYAAQDAGQLTYEEDGKQIFLPEYFDRYAPQTARDMIFNVPGFQVRSADQKRGLGQGGTNVLINGSRVSGKSTDPLDVLSRTSREAVVRIEILDGATLGISGLSGPVANVVLNTTKTTGNFEWRPQFRKGLATRWTNGSVSVSGTAKGVSYTLGFENDAFRNGAWGPELVTGPNGEILETRYDDVQPYGENPEVTLSLGHKDAAGREANFNASFALFDFEFSEISRRSPTDPMIPDSYRVIDDYEDEWNTEISGDYAFDAFGGRMKLIGFQYLEHSPFKSEGRLHDENGFVYSERFERTVDEGESILRIEQNWPMGEGKSFELGAEAVYNFNEAESAFFDIAEDGTEMEFDVPGGNTKIEERRGEISGTYNFPLGKKLDIQASLAMEYSELEQTGDNGNKRSFTRPKGFVSATYDWSENVELRARVDRRVGQLDFFAFASSVDLQDGNDRAGNTDLSPQQSWFYEAAIEKTFKDESQVTLSFQYEDIEDIVQRIPIAVTDPMTMDTVMSEGFGNVPEATRWRIELQGTQMLEKMGVKGGQFDYRVFYRESEIADPFSGALRRLNDETKWFYRFEYRHDIPDTDYAWGMSIEDFENSEAFFGTQVSLYDQSAPTCEIYAEHKDFFGMNAQIYVFNILNYTEDFRRDVYDGQRPDGEFLFREAREFAFNPIVGINFSKTF</sequence>
<dbReference type="PANTHER" id="PTHR30069">
    <property type="entry name" value="TONB-DEPENDENT OUTER MEMBRANE RECEPTOR"/>
    <property type="match status" value="1"/>
</dbReference>
<dbReference type="InterPro" id="IPR000531">
    <property type="entry name" value="Beta-barrel_TonB"/>
</dbReference>
<comment type="caution">
    <text evidence="11">The sequence shown here is derived from an EMBL/GenBank/DDBJ whole genome shotgun (WGS) entry which is preliminary data.</text>
</comment>
<evidence type="ECO:0000313" key="12">
    <source>
        <dbReference type="Proteomes" id="UP000264589"/>
    </source>
</evidence>
<dbReference type="Gene3D" id="2.40.170.20">
    <property type="entry name" value="TonB-dependent receptor, beta-barrel domain"/>
    <property type="match status" value="1"/>
</dbReference>
<keyword evidence="4" id="KW-0812">Transmembrane</keyword>
<evidence type="ECO:0000313" key="11">
    <source>
        <dbReference type="EMBL" id="RFB04818.1"/>
    </source>
</evidence>
<dbReference type="Proteomes" id="UP000264589">
    <property type="component" value="Unassembled WGS sequence"/>
</dbReference>
<dbReference type="Pfam" id="PF00593">
    <property type="entry name" value="TonB_dep_Rec_b-barrel"/>
    <property type="match status" value="1"/>
</dbReference>
<dbReference type="InterPro" id="IPR036942">
    <property type="entry name" value="Beta-barrel_TonB_sf"/>
</dbReference>
<evidence type="ECO:0000259" key="10">
    <source>
        <dbReference type="Pfam" id="PF00593"/>
    </source>
</evidence>
<evidence type="ECO:0000256" key="3">
    <source>
        <dbReference type="ARBA" id="ARBA00022452"/>
    </source>
</evidence>
<evidence type="ECO:0000256" key="4">
    <source>
        <dbReference type="ARBA" id="ARBA00022692"/>
    </source>
</evidence>
<dbReference type="GO" id="GO:0044718">
    <property type="term" value="P:siderophore transmembrane transport"/>
    <property type="evidence" value="ECO:0007669"/>
    <property type="project" value="TreeGrafter"/>
</dbReference>
<accession>A0A371RHA0</accession>
<name>A0A371RHA0_9PROT</name>
<organism evidence="11 12">
    <name type="scientific">Parvularcula marina</name>
    <dbReference type="NCBI Taxonomy" id="2292771"/>
    <lineage>
        <taxon>Bacteria</taxon>
        <taxon>Pseudomonadati</taxon>
        <taxon>Pseudomonadota</taxon>
        <taxon>Alphaproteobacteria</taxon>
        <taxon>Parvularculales</taxon>
        <taxon>Parvularculaceae</taxon>
        <taxon>Parvularcula</taxon>
    </lineage>
</organism>
<proteinExistence type="predicted"/>
<keyword evidence="12" id="KW-1185">Reference proteome</keyword>
<dbReference type="InterPro" id="IPR039426">
    <property type="entry name" value="TonB-dep_rcpt-like"/>
</dbReference>